<dbReference type="OrthoDB" id="378099at2759"/>
<reference evidence="3" key="1">
    <citation type="submission" date="2017-04" db="EMBL/GenBank/DDBJ databases">
        <title>Plasmodium gonderi genome.</title>
        <authorList>
            <person name="Arisue N."/>
            <person name="Honma H."/>
            <person name="Kawai S."/>
            <person name="Tougan T."/>
            <person name="Tanabe K."/>
            <person name="Horii T."/>
        </authorList>
    </citation>
    <scope>NUCLEOTIDE SEQUENCE [LARGE SCALE GENOMIC DNA]</scope>
    <source>
        <strain evidence="3">ATCC 30045</strain>
    </source>
</reference>
<keyword evidence="3" id="KW-1185">Reference proteome</keyword>
<dbReference type="Proteomes" id="UP000195521">
    <property type="component" value="Unassembled WGS sequence"/>
</dbReference>
<proteinExistence type="predicted"/>
<dbReference type="OMA" id="KGQHNIY"/>
<dbReference type="GeneID" id="39746904"/>
<feature type="region of interest" description="Disordered" evidence="1">
    <location>
        <begin position="60"/>
        <end position="89"/>
    </location>
</feature>
<accession>A0A1Y1JCD6</accession>
<comment type="caution">
    <text evidence="2">The sequence shown here is derived from an EMBL/GenBank/DDBJ whole genome shotgun (WGS) entry which is preliminary data.</text>
</comment>
<sequence>MGPNSQLAKTVMKFLMTNNGTICTKADVRKHFSVSKLPESLKGLYEKKLEQMELRKKKLEEKKKKMDKVQISRERKNKFKSSKGQHNVF</sequence>
<name>A0A1Y1JCD6_PLAGO</name>
<dbReference type="RefSeq" id="XP_028542780.1">
    <property type="nucleotide sequence ID" value="XM_028686979.1"/>
</dbReference>
<organism evidence="2 3">
    <name type="scientific">Plasmodium gonderi</name>
    <dbReference type="NCBI Taxonomy" id="77519"/>
    <lineage>
        <taxon>Eukaryota</taxon>
        <taxon>Sar</taxon>
        <taxon>Alveolata</taxon>
        <taxon>Apicomplexa</taxon>
        <taxon>Aconoidasida</taxon>
        <taxon>Haemosporida</taxon>
        <taxon>Plasmodiidae</taxon>
        <taxon>Plasmodium</taxon>
        <taxon>Plasmodium (Plasmodium)</taxon>
    </lineage>
</organism>
<evidence type="ECO:0000313" key="3">
    <source>
        <dbReference type="Proteomes" id="UP000195521"/>
    </source>
</evidence>
<evidence type="ECO:0000313" key="2">
    <source>
        <dbReference type="EMBL" id="GAW80191.1"/>
    </source>
</evidence>
<protein>
    <submittedName>
        <fullName evidence="2">Uncharacterized protein</fullName>
    </submittedName>
</protein>
<dbReference type="EMBL" id="BDQF01000008">
    <property type="protein sequence ID" value="GAW80191.1"/>
    <property type="molecule type" value="Genomic_DNA"/>
</dbReference>
<gene>
    <name evidence="2" type="ORF">PGO_071060</name>
</gene>
<evidence type="ECO:0000256" key="1">
    <source>
        <dbReference type="SAM" id="MobiDB-lite"/>
    </source>
</evidence>
<feature type="compositionally biased region" description="Basic and acidic residues" evidence="1">
    <location>
        <begin position="60"/>
        <end position="74"/>
    </location>
</feature>
<dbReference type="AlphaFoldDB" id="A0A1Y1JCD6"/>